<dbReference type="PANTHER" id="PTHR38431">
    <property type="entry name" value="BLL2305 PROTEIN"/>
    <property type="match status" value="1"/>
</dbReference>
<feature type="region of interest" description="Disordered" evidence="1">
    <location>
        <begin position="56"/>
        <end position="82"/>
    </location>
</feature>
<evidence type="ECO:0000259" key="3">
    <source>
        <dbReference type="Pfam" id="PF12728"/>
    </source>
</evidence>
<dbReference type="SUPFAM" id="SSF53850">
    <property type="entry name" value="Periplasmic binding protein-like II"/>
    <property type="match status" value="1"/>
</dbReference>
<proteinExistence type="predicted"/>
<comment type="caution">
    <text evidence="4">The sequence shown here is derived from an EMBL/GenBank/DDBJ whole genome shotgun (WGS) entry which is preliminary data.</text>
</comment>
<dbReference type="NCBIfam" id="TIGR01764">
    <property type="entry name" value="excise"/>
    <property type="match status" value="1"/>
</dbReference>
<evidence type="ECO:0000256" key="1">
    <source>
        <dbReference type="SAM" id="MobiDB-lite"/>
    </source>
</evidence>
<dbReference type="Pfam" id="PF12728">
    <property type="entry name" value="HTH_17"/>
    <property type="match status" value="1"/>
</dbReference>
<dbReference type="GO" id="GO:0003677">
    <property type="term" value="F:DNA binding"/>
    <property type="evidence" value="ECO:0007669"/>
    <property type="project" value="InterPro"/>
</dbReference>
<dbReference type="EMBL" id="VYKK01000012">
    <property type="protein sequence ID" value="KAA9004794.1"/>
    <property type="molecule type" value="Genomic_DNA"/>
</dbReference>
<keyword evidence="5" id="KW-1185">Reference proteome</keyword>
<feature type="domain" description="PBP" evidence="2">
    <location>
        <begin position="106"/>
        <end position="297"/>
    </location>
</feature>
<dbReference type="InterPro" id="IPR041657">
    <property type="entry name" value="HTH_17"/>
</dbReference>
<gene>
    <name evidence="4" type="ORF">F4V43_09135</name>
</gene>
<evidence type="ECO:0000313" key="4">
    <source>
        <dbReference type="EMBL" id="KAA9004794.1"/>
    </source>
</evidence>
<evidence type="ECO:0000313" key="5">
    <source>
        <dbReference type="Proteomes" id="UP000367750"/>
    </source>
</evidence>
<protein>
    <submittedName>
        <fullName evidence="4">Helix-turn-helix domain-containing protein</fullName>
    </submittedName>
</protein>
<sequence>MPEEVSYTTEEVAKLLKISKLKVYDLIKKGELPSYRVGKQMRVDASDLELYKRRSREGGAPPLLPLPQAPSAGQGLPPWQQAPGTNRAGLRDIVITGQDMSLDILAQHLERSSPSMRPLRSYAGSLDSLISMYRGESDIVSTHLLDGDTGAYNLPYVRRLLVGLPFLIVRLLTRSAGLYVAKGNPKGITGWEDLARSGYVLVNRERGSGARVLLDEQLRLLGLSSRGIEGYRTEETSHLAVAAKVARGEADIGVGTLKAAKIVEGVNFIPLIEEEVDLVMIRSEENEGWIQSVLGILRSPAFRQELSAIHGCDTGKAGTILYEAEYRQDRSASAE</sequence>
<accession>A0A5J5GBD3</accession>
<dbReference type="InterPro" id="IPR010093">
    <property type="entry name" value="SinI_DNA-bd"/>
</dbReference>
<dbReference type="InterPro" id="IPR024370">
    <property type="entry name" value="PBP_domain"/>
</dbReference>
<dbReference type="Gene3D" id="3.40.190.10">
    <property type="entry name" value="Periplasmic binding protein-like II"/>
    <property type="match status" value="1"/>
</dbReference>
<dbReference type="Proteomes" id="UP000367750">
    <property type="component" value="Unassembled WGS sequence"/>
</dbReference>
<dbReference type="RefSeq" id="WP_150457945.1">
    <property type="nucleotide sequence ID" value="NZ_VYKK01000012.1"/>
</dbReference>
<feature type="domain" description="Helix-turn-helix" evidence="3">
    <location>
        <begin position="7"/>
        <end position="54"/>
    </location>
</feature>
<name>A0A5J5GBD3_9BACL</name>
<dbReference type="AlphaFoldDB" id="A0A5J5GBD3"/>
<organism evidence="4 5">
    <name type="scientific">Paenibacillus spiritus</name>
    <dbReference type="NCBI Taxonomy" id="2496557"/>
    <lineage>
        <taxon>Bacteria</taxon>
        <taxon>Bacillati</taxon>
        <taxon>Bacillota</taxon>
        <taxon>Bacilli</taxon>
        <taxon>Bacillales</taxon>
        <taxon>Paenibacillaceae</taxon>
        <taxon>Paenibacillus</taxon>
    </lineage>
</organism>
<dbReference type="Pfam" id="PF12727">
    <property type="entry name" value="PBP_like"/>
    <property type="match status" value="1"/>
</dbReference>
<dbReference type="PANTHER" id="PTHR38431:SF1">
    <property type="entry name" value="BLL2305 PROTEIN"/>
    <property type="match status" value="1"/>
</dbReference>
<reference evidence="4 5" key="1">
    <citation type="submission" date="2019-09" db="EMBL/GenBank/DDBJ databases">
        <title>Bacillus ochoae sp. nov., Paenibacillus whitsoniae sp. nov., Paenibacillus spiritus sp. nov. Isolated from the Mars Exploration Rover during spacecraft assembly.</title>
        <authorList>
            <person name="Seuylemezian A."/>
            <person name="Vaishampayan P."/>
        </authorList>
    </citation>
    <scope>NUCLEOTIDE SEQUENCE [LARGE SCALE GENOMIC DNA]</scope>
    <source>
        <strain evidence="4 5">MER_111</strain>
    </source>
</reference>
<dbReference type="OrthoDB" id="9805928at2"/>
<evidence type="ECO:0000259" key="2">
    <source>
        <dbReference type="Pfam" id="PF12727"/>
    </source>
</evidence>